<dbReference type="EMBL" id="LNYZ01000005">
    <property type="protein sequence ID" value="KTD79553.1"/>
    <property type="molecule type" value="Genomic_DNA"/>
</dbReference>
<evidence type="ECO:0000313" key="4">
    <source>
        <dbReference type="Proteomes" id="UP000255110"/>
    </source>
</evidence>
<dbReference type="RefSeq" id="WP_058476350.1">
    <property type="nucleotide sequence ID" value="NZ_CAAAIO010000004.1"/>
</dbReference>
<dbReference type="Proteomes" id="UP000255110">
    <property type="component" value="Unassembled WGS sequence"/>
</dbReference>
<gene>
    <name evidence="1" type="ORF">Lstg_0769</name>
    <name evidence="2" type="ORF">NCTC11991_03191</name>
</gene>
<dbReference type="EMBL" id="UGOY01000001">
    <property type="protein sequence ID" value="STY24562.1"/>
    <property type="molecule type" value="Genomic_DNA"/>
</dbReference>
<protein>
    <submittedName>
        <fullName evidence="2">Uncharacterized protein</fullName>
    </submittedName>
</protein>
<accession>A0A378LFB5</accession>
<evidence type="ECO:0000313" key="1">
    <source>
        <dbReference type="EMBL" id="KTD79553.1"/>
    </source>
</evidence>
<organism evidence="2 4">
    <name type="scientific">Legionella steigerwaltii</name>
    <dbReference type="NCBI Taxonomy" id="460"/>
    <lineage>
        <taxon>Bacteria</taxon>
        <taxon>Pseudomonadati</taxon>
        <taxon>Pseudomonadota</taxon>
        <taxon>Gammaproteobacteria</taxon>
        <taxon>Legionellales</taxon>
        <taxon>Legionellaceae</taxon>
        <taxon>Legionella</taxon>
    </lineage>
</organism>
<dbReference type="AlphaFoldDB" id="A0A378LFB5"/>
<evidence type="ECO:0000313" key="3">
    <source>
        <dbReference type="Proteomes" id="UP000054820"/>
    </source>
</evidence>
<evidence type="ECO:0000313" key="2">
    <source>
        <dbReference type="EMBL" id="STY24562.1"/>
    </source>
</evidence>
<dbReference type="OrthoDB" id="5652594at2"/>
<keyword evidence="3" id="KW-1185">Reference proteome</keyword>
<dbReference type="Proteomes" id="UP000054820">
    <property type="component" value="Unassembled WGS sequence"/>
</dbReference>
<dbReference type="STRING" id="460.Lstg_0769"/>
<sequence>MFCKSVAKALSRGGVIGSVSKVFLRGELKPWDPDLIKVGSKQVCRGMTKAQLNQMLTEKEITQFKLKKQAPDIEYSDIGRQVIRGGDPNLLSFSPSSYTASLYGANRYWLPRDGAIIVGCLPAVFTDLSEQAKACPQMCDKEQRIYNEARLAGGDYYRSDPLDDGGVAKLVMECNEICAVVGSQKGICFDKMYQVDSFVEKIHHVIGTGRPRLGLIPSTSCLVDTFINPDYVERALAVKIVLTKNPEHLEILEETMKISGDLEPDQRVLTADDAALIMGDPELRLLATTAAGPAGTTIVSSVPKDAYGPEMLVHLKSALREQIMLSQQSITQFRME</sequence>
<reference evidence="2 4" key="2">
    <citation type="submission" date="2018-06" db="EMBL/GenBank/DDBJ databases">
        <authorList>
            <consortium name="Pathogen Informatics"/>
            <person name="Doyle S."/>
        </authorList>
    </citation>
    <scope>NUCLEOTIDE SEQUENCE [LARGE SCALE GENOMIC DNA]</scope>
    <source>
        <strain evidence="2 4">NCTC11991</strain>
    </source>
</reference>
<name>A0A378LFB5_9GAMM</name>
<proteinExistence type="predicted"/>
<reference evidence="1 3" key="1">
    <citation type="submission" date="2015-11" db="EMBL/GenBank/DDBJ databases">
        <title>Genomic analysis of 38 Legionella species identifies large and diverse effector repertoires.</title>
        <authorList>
            <person name="Burstein D."/>
            <person name="Amaro F."/>
            <person name="Zusman T."/>
            <person name="Lifshitz Z."/>
            <person name="Cohen O."/>
            <person name="Gilbert J.A."/>
            <person name="Pupko T."/>
            <person name="Shuman H.A."/>
            <person name="Segal G."/>
        </authorList>
    </citation>
    <scope>NUCLEOTIDE SEQUENCE [LARGE SCALE GENOMIC DNA]</scope>
    <source>
        <strain evidence="1 3">SC-18-C9</strain>
    </source>
</reference>